<keyword evidence="2" id="KW-1185">Reference proteome</keyword>
<dbReference type="Proteomes" id="UP001487740">
    <property type="component" value="Unassembled WGS sequence"/>
</dbReference>
<comment type="caution">
    <text evidence="1">The sequence shown here is derived from an EMBL/GenBank/DDBJ whole genome shotgun (WGS) entry which is preliminary data.</text>
</comment>
<evidence type="ECO:0000313" key="1">
    <source>
        <dbReference type="EMBL" id="KAK8390418.1"/>
    </source>
</evidence>
<gene>
    <name evidence="1" type="ORF">O3P69_010244</name>
</gene>
<sequence length="354" mass="40072">MKVEKRKLLVVEKQESASATKRRCVVDSEGGRDAIVKRDLSSLVPLKSEECGSDGEELAFLNKNETGLVQLFRRLETSRYCSFIDVEDASDAGNSGAKEVHVRFFEPLLVGFPSFYVFSEHMSIDGFDTAVRSREKNRGGVVKENLFFDIKHNIRPLHKCRKIHYNSTLRPTIELSLGKDFLFGTAVLSIFNRVLALANAEVIGRPTHDNVIDEFSPAGYTVLAQNFIVSSIRKKTTSIPDEEERELKYLKKRAFATDSINTAIDAICYIETGYSALVWIVRNAFRNNEDGKKVAFMRMIRNTTKEFGILRECIERESSAFYEILALPNVRATINCRYRYYGNAPAPDGRHGPT</sequence>
<reference evidence="1 2" key="1">
    <citation type="submission" date="2023-03" db="EMBL/GenBank/DDBJ databases">
        <title>High-quality genome of Scylla paramamosain provides insights in environmental adaptation.</title>
        <authorList>
            <person name="Zhang L."/>
        </authorList>
    </citation>
    <scope>NUCLEOTIDE SEQUENCE [LARGE SCALE GENOMIC DNA]</scope>
    <source>
        <strain evidence="1">LZ_2023a</strain>
        <tissue evidence="1">Muscle</tissue>
    </source>
</reference>
<proteinExistence type="predicted"/>
<dbReference type="AlphaFoldDB" id="A0AAW0TRL4"/>
<evidence type="ECO:0000313" key="2">
    <source>
        <dbReference type="Proteomes" id="UP001487740"/>
    </source>
</evidence>
<name>A0AAW0TRL4_SCYPA</name>
<protein>
    <submittedName>
        <fullName evidence="1">Uncharacterized protein</fullName>
    </submittedName>
</protein>
<dbReference type="EMBL" id="JARAKH010000025">
    <property type="protein sequence ID" value="KAK8390418.1"/>
    <property type="molecule type" value="Genomic_DNA"/>
</dbReference>
<accession>A0AAW0TRL4</accession>
<organism evidence="1 2">
    <name type="scientific">Scylla paramamosain</name>
    <name type="common">Mud crab</name>
    <dbReference type="NCBI Taxonomy" id="85552"/>
    <lineage>
        <taxon>Eukaryota</taxon>
        <taxon>Metazoa</taxon>
        <taxon>Ecdysozoa</taxon>
        <taxon>Arthropoda</taxon>
        <taxon>Crustacea</taxon>
        <taxon>Multicrustacea</taxon>
        <taxon>Malacostraca</taxon>
        <taxon>Eumalacostraca</taxon>
        <taxon>Eucarida</taxon>
        <taxon>Decapoda</taxon>
        <taxon>Pleocyemata</taxon>
        <taxon>Brachyura</taxon>
        <taxon>Eubrachyura</taxon>
        <taxon>Portunoidea</taxon>
        <taxon>Portunidae</taxon>
        <taxon>Portuninae</taxon>
        <taxon>Scylla</taxon>
    </lineage>
</organism>